<dbReference type="VEuPathDB" id="FungiDB:VP01_166g4"/>
<keyword evidence="3" id="KW-1185">Reference proteome</keyword>
<comment type="caution">
    <text evidence="2">The sequence shown here is derived from an EMBL/GenBank/DDBJ whole genome shotgun (WGS) entry which is preliminary data.</text>
</comment>
<organism evidence="2 3">
    <name type="scientific">Puccinia sorghi</name>
    <dbReference type="NCBI Taxonomy" id="27349"/>
    <lineage>
        <taxon>Eukaryota</taxon>
        <taxon>Fungi</taxon>
        <taxon>Dikarya</taxon>
        <taxon>Basidiomycota</taxon>
        <taxon>Pucciniomycotina</taxon>
        <taxon>Pucciniomycetes</taxon>
        <taxon>Pucciniales</taxon>
        <taxon>Pucciniaceae</taxon>
        <taxon>Puccinia</taxon>
    </lineage>
</organism>
<feature type="compositionally biased region" description="Low complexity" evidence="1">
    <location>
        <begin position="159"/>
        <end position="169"/>
    </location>
</feature>
<gene>
    <name evidence="2" type="ORF">VP01_166g4</name>
</gene>
<evidence type="ECO:0000313" key="2">
    <source>
        <dbReference type="EMBL" id="KNZ59742.1"/>
    </source>
</evidence>
<name>A0A0L6VGP3_9BASI</name>
<protein>
    <submittedName>
        <fullName evidence="2">Uncharacterized protein</fullName>
    </submittedName>
</protein>
<dbReference type="AlphaFoldDB" id="A0A0L6VGP3"/>
<dbReference type="EMBL" id="LAVV01006470">
    <property type="protein sequence ID" value="KNZ59742.1"/>
    <property type="molecule type" value="Genomic_DNA"/>
</dbReference>
<evidence type="ECO:0000313" key="3">
    <source>
        <dbReference type="Proteomes" id="UP000037035"/>
    </source>
</evidence>
<reference evidence="2 3" key="1">
    <citation type="submission" date="2015-08" db="EMBL/GenBank/DDBJ databases">
        <title>Next Generation Sequencing and Analysis of the Genome of Puccinia sorghi L Schw, the Causal Agent of Maize Common Rust.</title>
        <authorList>
            <person name="Rochi L."/>
            <person name="Burguener G."/>
            <person name="Darino M."/>
            <person name="Turjanski A."/>
            <person name="Kreff E."/>
            <person name="Dieguez M.J."/>
            <person name="Sacco F."/>
        </authorList>
    </citation>
    <scope>NUCLEOTIDE SEQUENCE [LARGE SCALE GENOMIC DNA]</scope>
    <source>
        <strain evidence="2 3">RO10H11247</strain>
    </source>
</reference>
<evidence type="ECO:0000256" key="1">
    <source>
        <dbReference type="SAM" id="MobiDB-lite"/>
    </source>
</evidence>
<feature type="region of interest" description="Disordered" evidence="1">
    <location>
        <begin position="158"/>
        <end position="178"/>
    </location>
</feature>
<dbReference type="Proteomes" id="UP000037035">
    <property type="component" value="Unassembled WGS sequence"/>
</dbReference>
<sequence length="448" mass="50548">MLVSKRAGISVGSVNRNDPVRPSAREFFFSWREGKLGTDVIILCIIRGFYWTLGNGELMTITRCCTPSGRIKSPIASNHRAQIVNRTLGKSRALLDSDVMFLSQPQRNLRCLSHLSISLIYIHTFIYVLGKARRSGRRPVGRRRREHTIMLMQAGLDSGSKQELLQQGEESSEHGRNGAADSMVIHRISPYFLYRYGKYGEVFPRRPLSLPSYCPSVPLNSHGSMRNVIIQYSCKKTISCSRIWPGDISRLAVQDCIRAYILGNFNSSHDKVTIGRDGVLEPFHLSVRGIFPEEGARHEACRNDSGDFSGLTQGYVPVTMHRGIFYKRIVYCVSLKLTRSRIKRGKQRLLTALVPLQVANVMSQAPFCSGLSQVPVGPENAYWMSHCYTQSTLESCSCLLSLTLANHSTLQEKILKSSLSHFDLSLFPDCIIWFQRLPHLCLLFVICR</sequence>
<proteinExistence type="predicted"/>
<accession>A0A0L6VGP3</accession>